<feature type="active site" description="For sulfotransferase activity" evidence="3">
    <location>
        <position position="249"/>
    </location>
</feature>
<name>A0A8X6I4F3_NEPPI</name>
<evidence type="ECO:0000256" key="4">
    <source>
        <dbReference type="PIRSR" id="PIRSR637359-2"/>
    </source>
</evidence>
<proteinExistence type="predicted"/>
<evidence type="ECO:0000313" key="6">
    <source>
        <dbReference type="EMBL" id="GFS30049.1"/>
    </source>
</evidence>
<dbReference type="InterPro" id="IPR037359">
    <property type="entry name" value="NST/OST"/>
</dbReference>
<keyword evidence="2" id="KW-0325">Glycoprotein</keyword>
<feature type="binding site" evidence="4">
    <location>
        <begin position="249"/>
        <end position="253"/>
    </location>
    <ligand>
        <name>3'-phosphoadenylyl sulfate</name>
        <dbReference type="ChEBI" id="CHEBI:58339"/>
    </ligand>
</feature>
<gene>
    <name evidence="6" type="primary">Hs3st2</name>
    <name evidence="6" type="ORF">NPIL_87411</name>
</gene>
<dbReference type="AlphaFoldDB" id="A0A8X6I4F3"/>
<dbReference type="PROSITE" id="PS51257">
    <property type="entry name" value="PROKAR_LIPOPROTEIN"/>
    <property type="match status" value="1"/>
</dbReference>
<sequence length="287" mass="33159">MFELRFRRRRSLRSLLLFALVLFGLFACFSWYTLLCCRTGLYADYVVNNYPFFPSKEDEHQKDPQDQFSDNNYIPARTDGLRHSNINKKQYRTKKDITERSSIFILNATWRLGQTNLPKQTTMLNNVLPTTEVPNRVTTKTNEYYLLAGVDEPQLTTTSPTSSPQSLPPTLQLDQYVVRAWLPRGIKERAESSSYEVLQGVTEVSMPGMDSYPTSTSVYGMARSPRKRSVMSSPPVKRLPQALIIGVKKCGTRALLEFLRVHPDIRASGPETHFFDRHYQRGLEWYR</sequence>
<dbReference type="EMBL" id="BMAW01041664">
    <property type="protein sequence ID" value="GFS30049.1"/>
    <property type="molecule type" value="Genomic_DNA"/>
</dbReference>
<evidence type="ECO:0000259" key="5">
    <source>
        <dbReference type="Pfam" id="PF00685"/>
    </source>
</evidence>
<dbReference type="Gene3D" id="3.40.50.300">
    <property type="entry name" value="P-loop containing nucleotide triphosphate hydrolases"/>
    <property type="match status" value="1"/>
</dbReference>
<dbReference type="OrthoDB" id="6436044at2759"/>
<organism evidence="6 7">
    <name type="scientific">Nephila pilipes</name>
    <name type="common">Giant wood spider</name>
    <name type="synonym">Nephila maculata</name>
    <dbReference type="NCBI Taxonomy" id="299642"/>
    <lineage>
        <taxon>Eukaryota</taxon>
        <taxon>Metazoa</taxon>
        <taxon>Ecdysozoa</taxon>
        <taxon>Arthropoda</taxon>
        <taxon>Chelicerata</taxon>
        <taxon>Arachnida</taxon>
        <taxon>Araneae</taxon>
        <taxon>Araneomorphae</taxon>
        <taxon>Entelegynae</taxon>
        <taxon>Araneoidea</taxon>
        <taxon>Nephilidae</taxon>
        <taxon>Nephila</taxon>
    </lineage>
</organism>
<evidence type="ECO:0000256" key="2">
    <source>
        <dbReference type="ARBA" id="ARBA00023180"/>
    </source>
</evidence>
<dbReference type="PANTHER" id="PTHR10605:SF72">
    <property type="entry name" value="HEPARAN SULFATE 3-O SULFOTRANSFERASE-B, ISOFORM A"/>
    <property type="match status" value="1"/>
</dbReference>
<evidence type="ECO:0000256" key="3">
    <source>
        <dbReference type="PIRSR" id="PIRSR637359-1"/>
    </source>
</evidence>
<evidence type="ECO:0000256" key="1">
    <source>
        <dbReference type="ARBA" id="ARBA00022679"/>
    </source>
</evidence>
<keyword evidence="1" id="KW-0808">Transferase</keyword>
<reference evidence="6" key="1">
    <citation type="submission" date="2020-08" db="EMBL/GenBank/DDBJ databases">
        <title>Multicomponent nature underlies the extraordinary mechanical properties of spider dragline silk.</title>
        <authorList>
            <person name="Kono N."/>
            <person name="Nakamura H."/>
            <person name="Mori M."/>
            <person name="Yoshida Y."/>
            <person name="Ohtoshi R."/>
            <person name="Malay A.D."/>
            <person name="Moran D.A.P."/>
            <person name="Tomita M."/>
            <person name="Numata K."/>
            <person name="Arakawa K."/>
        </authorList>
    </citation>
    <scope>NUCLEOTIDE SEQUENCE</scope>
</reference>
<evidence type="ECO:0000313" key="7">
    <source>
        <dbReference type="Proteomes" id="UP000887013"/>
    </source>
</evidence>
<dbReference type="Proteomes" id="UP000887013">
    <property type="component" value="Unassembled WGS sequence"/>
</dbReference>
<accession>A0A8X6I4F3</accession>
<dbReference type="PANTHER" id="PTHR10605">
    <property type="entry name" value="HEPARAN SULFATE SULFOTRANSFERASE"/>
    <property type="match status" value="1"/>
</dbReference>
<dbReference type="InterPro" id="IPR027417">
    <property type="entry name" value="P-loop_NTPase"/>
</dbReference>
<feature type="domain" description="Sulfotransferase" evidence="5">
    <location>
        <begin position="240"/>
        <end position="286"/>
    </location>
</feature>
<keyword evidence="7" id="KW-1185">Reference proteome</keyword>
<dbReference type="Pfam" id="PF00685">
    <property type="entry name" value="Sulfotransfer_1"/>
    <property type="match status" value="1"/>
</dbReference>
<comment type="caution">
    <text evidence="6">The sequence shown here is derived from an EMBL/GenBank/DDBJ whole genome shotgun (WGS) entry which is preliminary data.</text>
</comment>
<dbReference type="SUPFAM" id="SSF52540">
    <property type="entry name" value="P-loop containing nucleoside triphosphate hydrolases"/>
    <property type="match status" value="1"/>
</dbReference>
<dbReference type="InterPro" id="IPR000863">
    <property type="entry name" value="Sulfotransferase_dom"/>
</dbReference>
<protein>
    <submittedName>
        <fullName evidence="6">Heparan sulfate glucosamine 3-O-sulfotransferase 2</fullName>
    </submittedName>
</protein>
<dbReference type="GO" id="GO:0008467">
    <property type="term" value="F:[heparan sulfate]-glucosamine 3-sulfotransferase activity"/>
    <property type="evidence" value="ECO:0007669"/>
    <property type="project" value="TreeGrafter"/>
</dbReference>